<dbReference type="EMBL" id="LFVU01000004">
    <property type="protein sequence ID" value="KMT22910.1"/>
    <property type="molecule type" value="Genomic_DNA"/>
</dbReference>
<comment type="caution">
    <text evidence="1">The sequence shown here is derived from an EMBL/GenBank/DDBJ whole genome shotgun (WGS) entry which is preliminary data.</text>
</comment>
<evidence type="ECO:0000313" key="2">
    <source>
        <dbReference type="Proteomes" id="UP000036756"/>
    </source>
</evidence>
<keyword evidence="2" id="KW-1185">Reference proteome</keyword>
<dbReference type="OrthoDB" id="1955045at2"/>
<dbReference type="AlphaFoldDB" id="A0A0J8DA29"/>
<accession>A0A0J8DA29</accession>
<organism evidence="1 2">
    <name type="scientific">Clostridium cylindrosporum DSM 605</name>
    <dbReference type="NCBI Taxonomy" id="1121307"/>
    <lineage>
        <taxon>Bacteria</taxon>
        <taxon>Bacillati</taxon>
        <taxon>Bacillota</taxon>
        <taxon>Clostridia</taxon>
        <taxon>Eubacteriales</taxon>
        <taxon>Clostridiaceae</taxon>
        <taxon>Clostridium</taxon>
    </lineage>
</organism>
<evidence type="ECO:0000313" key="1">
    <source>
        <dbReference type="EMBL" id="KMT22910.1"/>
    </source>
</evidence>
<protein>
    <submittedName>
        <fullName evidence="1">Uncharacterized protein</fullName>
    </submittedName>
</protein>
<proteinExistence type="predicted"/>
<gene>
    <name evidence="1" type="ORF">CLCY_5c01490</name>
</gene>
<dbReference type="PATRIC" id="fig|1121307.3.peg.2086"/>
<dbReference type="Proteomes" id="UP000036756">
    <property type="component" value="Unassembled WGS sequence"/>
</dbReference>
<name>A0A0J8DA29_CLOCY</name>
<sequence length="113" mass="13156">MSKINSAEKFYIEKISEGFEMINREFTHEKLLILLSSSLKEDGSIHREIKRALDAIYIKETKGDEAQPIKDKYKSHALKLYKGRETLLRDTVIEWYSSSSMPSIIDSIRGIFR</sequence>
<dbReference type="RefSeq" id="WP_048569637.1">
    <property type="nucleotide sequence ID" value="NZ_LFVU01000004.1"/>
</dbReference>
<reference evidence="1 2" key="1">
    <citation type="submission" date="2015-06" db="EMBL/GenBank/DDBJ databases">
        <title>Draft genome sequence of the purine-degrading Clostridium cylindrosporum HC-1 (DSM 605).</title>
        <authorList>
            <person name="Poehlein A."/>
            <person name="Schiel-Bengelsdorf B."/>
            <person name="Bengelsdorf F."/>
            <person name="Daniel R."/>
            <person name="Duerre P."/>
        </authorList>
    </citation>
    <scope>NUCLEOTIDE SEQUENCE [LARGE SCALE GENOMIC DNA]</scope>
    <source>
        <strain evidence="1 2">DSM 605</strain>
    </source>
</reference>